<dbReference type="GO" id="GO:0003714">
    <property type="term" value="F:transcription corepressor activity"/>
    <property type="evidence" value="ECO:0007669"/>
    <property type="project" value="InterPro"/>
</dbReference>
<evidence type="ECO:0000259" key="2">
    <source>
        <dbReference type="SMART" id="SM01083"/>
    </source>
</evidence>
<dbReference type="SMART" id="SM01083">
    <property type="entry name" value="Cir_N"/>
    <property type="match status" value="1"/>
</dbReference>
<comment type="caution">
    <text evidence="3">The sequence shown here is derived from an EMBL/GenBank/DDBJ whole genome shotgun (WGS) entry which is preliminary data.</text>
</comment>
<feature type="compositionally biased region" description="Basic residues" evidence="1">
    <location>
        <begin position="356"/>
        <end position="370"/>
    </location>
</feature>
<evidence type="ECO:0000313" key="4">
    <source>
        <dbReference type="Proteomes" id="UP000824469"/>
    </source>
</evidence>
<accession>A0AA38GFY4</accession>
<feature type="region of interest" description="Disordered" evidence="1">
    <location>
        <begin position="305"/>
        <end position="405"/>
    </location>
</feature>
<feature type="compositionally biased region" description="Basic residues" evidence="1">
    <location>
        <begin position="311"/>
        <end position="328"/>
    </location>
</feature>
<dbReference type="GO" id="GO:0005634">
    <property type="term" value="C:nucleus"/>
    <property type="evidence" value="ECO:0007669"/>
    <property type="project" value="TreeGrafter"/>
</dbReference>
<dbReference type="PANTHER" id="PTHR13151:SF2">
    <property type="entry name" value="COREPRESSOR INTERACTING WITH RBPJ 1"/>
    <property type="match status" value="1"/>
</dbReference>
<proteinExistence type="predicted"/>
<dbReference type="EMBL" id="JAHRHJ020000003">
    <property type="protein sequence ID" value="KAH9321190.1"/>
    <property type="molecule type" value="Genomic_DNA"/>
</dbReference>
<dbReference type="InterPro" id="IPR040014">
    <property type="entry name" value="CIR1"/>
</dbReference>
<organism evidence="3 4">
    <name type="scientific">Taxus chinensis</name>
    <name type="common">Chinese yew</name>
    <name type="synonym">Taxus wallichiana var. chinensis</name>
    <dbReference type="NCBI Taxonomy" id="29808"/>
    <lineage>
        <taxon>Eukaryota</taxon>
        <taxon>Viridiplantae</taxon>
        <taxon>Streptophyta</taxon>
        <taxon>Embryophyta</taxon>
        <taxon>Tracheophyta</taxon>
        <taxon>Spermatophyta</taxon>
        <taxon>Pinopsida</taxon>
        <taxon>Pinidae</taxon>
        <taxon>Conifers II</taxon>
        <taxon>Cupressales</taxon>
        <taxon>Taxaceae</taxon>
        <taxon>Taxus</taxon>
    </lineage>
</organism>
<evidence type="ECO:0000256" key="1">
    <source>
        <dbReference type="SAM" id="MobiDB-lite"/>
    </source>
</evidence>
<dbReference type="PANTHER" id="PTHR13151">
    <property type="entry name" value="CBF1 INTERACTING COREPRESSOR CIR"/>
    <property type="match status" value="1"/>
</dbReference>
<protein>
    <recommendedName>
        <fullName evidence="2">CBF1-interacting co-repressor CIR N-terminal domain-containing protein</fullName>
    </recommendedName>
</protein>
<gene>
    <name evidence="3" type="ORF">KI387_015829</name>
</gene>
<reference evidence="3 4" key="1">
    <citation type="journal article" date="2021" name="Nat. Plants">
        <title>The Taxus genome provides insights into paclitaxel biosynthesis.</title>
        <authorList>
            <person name="Xiong X."/>
            <person name="Gou J."/>
            <person name="Liao Q."/>
            <person name="Li Y."/>
            <person name="Zhou Q."/>
            <person name="Bi G."/>
            <person name="Li C."/>
            <person name="Du R."/>
            <person name="Wang X."/>
            <person name="Sun T."/>
            <person name="Guo L."/>
            <person name="Liang H."/>
            <person name="Lu P."/>
            <person name="Wu Y."/>
            <person name="Zhang Z."/>
            <person name="Ro D.K."/>
            <person name="Shang Y."/>
            <person name="Huang S."/>
            <person name="Yan J."/>
        </authorList>
    </citation>
    <scope>NUCLEOTIDE SEQUENCE [LARGE SCALE GENOMIC DNA]</scope>
    <source>
        <strain evidence="3">Ta-2019</strain>
    </source>
</reference>
<feature type="domain" description="CBF1-interacting co-repressor CIR N-terminal" evidence="2">
    <location>
        <begin position="39"/>
        <end position="75"/>
    </location>
</feature>
<dbReference type="OMA" id="YKSHQRE"/>
<dbReference type="Proteomes" id="UP000824469">
    <property type="component" value="Unassembled WGS sequence"/>
</dbReference>
<dbReference type="AlphaFoldDB" id="A0AA38GFY4"/>
<dbReference type="InterPro" id="IPR019339">
    <property type="entry name" value="CIR_N_dom"/>
</dbReference>
<evidence type="ECO:0000313" key="3">
    <source>
        <dbReference type="EMBL" id="KAH9321190.1"/>
    </source>
</evidence>
<name>A0AA38GFY4_TAXCH</name>
<dbReference type="Pfam" id="PF10197">
    <property type="entry name" value="Cir_N"/>
    <property type="match status" value="1"/>
</dbReference>
<sequence length="405" mass="46069">MDGEEEGGLRLSKRIAQGEVDYSSKSGTAWSHSYLNQKPWHPLSYPNQKRKWIAEQTHAHKDRKSQEVAREFAQEQDFFRQTAAISKKEKEKVEMMQAVSFMYMRPPGYNAESAKAAEIAEERKKLGMSNDQQDSIPIASGAVGKGGIIAKDGLIEEKRRSQPKDIFGRPLPTEEEFEALKNAPRLETGLPARVKPFGIEIRNVRCVRCATYGHQSGDRECPLRDVIMPNEESRLKRDDPLTTIIAHTASDEPLKWELKQQPGGISPPRGGFKLDDPNQQIIPEDIFDEYGGFLSGGADIPELLTSFSKEKSKRNKSRKKKSKHKKSHGITYETCSYDTRKNSSHTRIKHGDRERKKSSKKHKSKKRHHSIACSSSSSELDQQHKKQKWQKRHNSDSRMSSSDSE</sequence>
<keyword evidence="4" id="KW-1185">Reference proteome</keyword>